<keyword evidence="2" id="KW-1185">Reference proteome</keyword>
<name>A0A392W7Z5_9FABA</name>
<feature type="non-terminal residue" evidence="1">
    <location>
        <position position="32"/>
    </location>
</feature>
<dbReference type="Proteomes" id="UP000265520">
    <property type="component" value="Unassembled WGS sequence"/>
</dbReference>
<protein>
    <submittedName>
        <fullName evidence="1">Uncharacterized protein</fullName>
    </submittedName>
</protein>
<comment type="caution">
    <text evidence="1">The sequence shown here is derived from an EMBL/GenBank/DDBJ whole genome shotgun (WGS) entry which is preliminary data.</text>
</comment>
<evidence type="ECO:0000313" key="2">
    <source>
        <dbReference type="Proteomes" id="UP000265520"/>
    </source>
</evidence>
<accession>A0A392W7Z5</accession>
<sequence>MPLFSLAVGMANDLEFLHEIVVEDEDNSAGGE</sequence>
<dbReference type="EMBL" id="LXQA011367101">
    <property type="protein sequence ID" value="MCI94810.1"/>
    <property type="molecule type" value="Genomic_DNA"/>
</dbReference>
<proteinExistence type="predicted"/>
<evidence type="ECO:0000313" key="1">
    <source>
        <dbReference type="EMBL" id="MCI94810.1"/>
    </source>
</evidence>
<dbReference type="AlphaFoldDB" id="A0A392W7Z5"/>
<organism evidence="1 2">
    <name type="scientific">Trifolium medium</name>
    <dbReference type="NCBI Taxonomy" id="97028"/>
    <lineage>
        <taxon>Eukaryota</taxon>
        <taxon>Viridiplantae</taxon>
        <taxon>Streptophyta</taxon>
        <taxon>Embryophyta</taxon>
        <taxon>Tracheophyta</taxon>
        <taxon>Spermatophyta</taxon>
        <taxon>Magnoliopsida</taxon>
        <taxon>eudicotyledons</taxon>
        <taxon>Gunneridae</taxon>
        <taxon>Pentapetalae</taxon>
        <taxon>rosids</taxon>
        <taxon>fabids</taxon>
        <taxon>Fabales</taxon>
        <taxon>Fabaceae</taxon>
        <taxon>Papilionoideae</taxon>
        <taxon>50 kb inversion clade</taxon>
        <taxon>NPAAA clade</taxon>
        <taxon>Hologalegina</taxon>
        <taxon>IRL clade</taxon>
        <taxon>Trifolieae</taxon>
        <taxon>Trifolium</taxon>
    </lineage>
</organism>
<reference evidence="1 2" key="1">
    <citation type="journal article" date="2018" name="Front. Plant Sci.">
        <title>Red Clover (Trifolium pratense) and Zigzag Clover (T. medium) - A Picture of Genomic Similarities and Differences.</title>
        <authorList>
            <person name="Dluhosova J."/>
            <person name="Istvanek J."/>
            <person name="Nedelnik J."/>
            <person name="Repkova J."/>
        </authorList>
    </citation>
    <scope>NUCLEOTIDE SEQUENCE [LARGE SCALE GENOMIC DNA]</scope>
    <source>
        <strain evidence="2">cv. 10/8</strain>
        <tissue evidence="1">Leaf</tissue>
    </source>
</reference>